<sequence length="126" mass="14682">MHNSKKDYSNNEIKVFPNRLPSKSTIETFLNEISNLDFITSVTLSGAPIQYKSSIIVKQKTLLLELQVTWIYIEIDEINKDKIEKIEEICRKVFPYGFLTEIGRYTPTRETLTSKTGRAVIRFDYI</sequence>
<protein>
    <submittedName>
        <fullName evidence="2">Uncharacterized protein</fullName>
    </submittedName>
</protein>
<gene>
    <name evidence="2" type="ORF">EF806_01325</name>
</gene>
<keyword evidence="1" id="KW-0484">Methanogenesis</keyword>
<reference evidence="2 3" key="1">
    <citation type="journal article" date="2019" name="Nat. Microbiol.">
        <title>Wide diversity of methane and short-chain alkane metabolisms in uncultured archaea.</title>
        <authorList>
            <person name="Borrel G."/>
            <person name="Adam P.S."/>
            <person name="McKay L.J."/>
            <person name="Chen L.X."/>
            <person name="Sierra-Garcia I.N."/>
            <person name="Sieber C.M."/>
            <person name="Letourneur Q."/>
            <person name="Ghozlane A."/>
            <person name="Andersen G.L."/>
            <person name="Li W.J."/>
            <person name="Hallam S.J."/>
            <person name="Muyzer G."/>
            <person name="de Oliveira V.M."/>
            <person name="Inskeep W.P."/>
            <person name="Banfield J.F."/>
            <person name="Gribaldo S."/>
        </authorList>
    </citation>
    <scope>NUCLEOTIDE SEQUENCE [LARGE SCALE GENOMIC DNA]</scope>
    <source>
        <strain evidence="2">NM1a</strain>
    </source>
</reference>
<dbReference type="GO" id="GO:0015948">
    <property type="term" value="P:methanogenesis"/>
    <property type="evidence" value="ECO:0007669"/>
    <property type="project" value="UniProtKB-KW"/>
</dbReference>
<organism evidence="2 3">
    <name type="scientific">Methanoliparum thermophilum</name>
    <dbReference type="NCBI Taxonomy" id="2491083"/>
    <lineage>
        <taxon>Archaea</taxon>
        <taxon>Methanobacteriati</taxon>
        <taxon>Methanobacteriota</taxon>
        <taxon>Candidatus Methanoliparia</taxon>
        <taxon>Candidatus Methanoliparales</taxon>
        <taxon>Candidatus Methanoliparaceae</taxon>
        <taxon>Candidatus Methanoliparum</taxon>
    </lineage>
</organism>
<dbReference type="EMBL" id="RXIF01000002">
    <property type="protein sequence ID" value="RZN65558.1"/>
    <property type="molecule type" value="Genomic_DNA"/>
</dbReference>
<dbReference type="Proteomes" id="UP000317158">
    <property type="component" value="Unassembled WGS sequence"/>
</dbReference>
<dbReference type="Pfam" id="PF02505">
    <property type="entry name" value="MCR_D"/>
    <property type="match status" value="1"/>
</dbReference>
<evidence type="ECO:0000313" key="2">
    <source>
        <dbReference type="EMBL" id="RZN65558.1"/>
    </source>
</evidence>
<evidence type="ECO:0000313" key="3">
    <source>
        <dbReference type="Proteomes" id="UP000317158"/>
    </source>
</evidence>
<comment type="caution">
    <text evidence="2">The sequence shown here is derived from an EMBL/GenBank/DDBJ whole genome shotgun (WGS) entry which is preliminary data.</text>
</comment>
<dbReference type="AlphaFoldDB" id="A0A520KU06"/>
<dbReference type="InterPro" id="IPR003901">
    <property type="entry name" value="Me_CoM_Rdtase_D"/>
</dbReference>
<evidence type="ECO:0000256" key="1">
    <source>
        <dbReference type="ARBA" id="ARBA00022994"/>
    </source>
</evidence>
<proteinExistence type="predicted"/>
<name>A0A520KU06_METT2</name>
<accession>A0A520KU06</accession>